<dbReference type="EMBL" id="AP028056">
    <property type="protein sequence ID" value="BEH00721.1"/>
    <property type="molecule type" value="Genomic_DNA"/>
</dbReference>
<dbReference type="Proteomes" id="UP001431656">
    <property type="component" value="Chromosome"/>
</dbReference>
<dbReference type="KEGG" id="broo:brsh051_00020"/>
<proteinExistence type="predicted"/>
<evidence type="ECO:0000313" key="1">
    <source>
        <dbReference type="EMBL" id="BEH00721.1"/>
    </source>
</evidence>
<dbReference type="AlphaFoldDB" id="A0AAN0K5M1"/>
<reference evidence="1" key="1">
    <citation type="journal article" date="2024" name="Int. J. Syst. Evol. Microbiol.">
        <title>Brooklawnia propionicigenes sp. nov., a facultatively anaerobic, propionate-producing bacterium isolated from a methanogenic reactor treating waste from cattle farms.</title>
        <authorList>
            <person name="Akita Y."/>
            <person name="Ueki A."/>
            <person name="Tonouchi A."/>
            <person name="Sugawara Y."/>
            <person name="Honma S."/>
            <person name="Kaku N."/>
            <person name="Ueki K."/>
        </authorList>
    </citation>
    <scope>NUCLEOTIDE SEQUENCE</scope>
    <source>
        <strain evidence="1">SH051</strain>
    </source>
</reference>
<evidence type="ECO:0000313" key="2">
    <source>
        <dbReference type="Proteomes" id="UP001431656"/>
    </source>
</evidence>
<gene>
    <name evidence="1" type="ORF">brsh051_00020</name>
</gene>
<name>A0AAN0K5M1_9ACTN</name>
<accession>A0AAN0K5M1</accession>
<protein>
    <submittedName>
        <fullName evidence="1">Uncharacterized protein</fullName>
    </submittedName>
</protein>
<organism evidence="1 2">
    <name type="scientific">Brooklawnia propionicigenes</name>
    <dbReference type="NCBI Taxonomy" id="3041175"/>
    <lineage>
        <taxon>Bacteria</taxon>
        <taxon>Bacillati</taxon>
        <taxon>Actinomycetota</taxon>
        <taxon>Actinomycetes</taxon>
        <taxon>Propionibacteriales</taxon>
        <taxon>Propionibacteriaceae</taxon>
        <taxon>Brooklawnia</taxon>
    </lineage>
</organism>
<sequence>MGCNSAPILVDIETWLNRRVSPCLLTLTIDSFAAMLNCEFSDHPDYDALELQWFDDERHGRGMLAFLSRRSDGRVDYYLQPGLRLDRDAYAIGGGVGAWVETEFETARLIVADDGVFAEAHFVDVDGRAIEVRIDDRDGQQRERAGLLAPISAGIQHPNSLMLVWLPSFDLLRATSNKPVIRIGGADARVGRLPGERLHRRILVKYAAPIVVATVAEAYDGSIAGLETSHQLVSGAAGSVGAVVAAADGHIARLCFVPEIPDPEAMSVDSSATGRWQIAIDGTGITGGSWAIHRTHDRLELGVDVTERWRPGPLPLLMRLVTTMVPVFRRWPTSYRWRATAQLGADPTLTSRWERTGSGGRYLNQDTSR</sequence>
<keyword evidence="2" id="KW-1185">Reference proteome</keyword>